<accession>A0ABY9TZK1</accession>
<dbReference type="InterPro" id="IPR051533">
    <property type="entry name" value="WaaL-like"/>
</dbReference>
<evidence type="ECO:0000313" key="9">
    <source>
        <dbReference type="Proteomes" id="UP001258994"/>
    </source>
</evidence>
<feature type="transmembrane region" description="Helical" evidence="5">
    <location>
        <begin position="162"/>
        <end position="183"/>
    </location>
</feature>
<keyword evidence="4 5" id="KW-0472">Membrane</keyword>
<feature type="transmembrane region" description="Helical" evidence="5">
    <location>
        <begin position="396"/>
        <end position="415"/>
    </location>
</feature>
<dbReference type="InterPro" id="IPR007016">
    <property type="entry name" value="O-antigen_ligase-rel_domated"/>
</dbReference>
<sequence>MLSLYPKFRFVLLLFFIFAMHFTLITPGGSGLYLPFNVMSWIVVSIIIAVGLWQITVTKTLYFHKLHLFLAIGFTLLLVPMWYGGDFTDYAIPRLLGLLTGLIFLFSINQFQLNKSQNNDILYLILIGISISATVSLFQFYFVSEPDFWPGYTPGSTRPIGLFLQPNVIASFLATGLLLALYLFTTVEDNEHKKWHKPLLFFTLFSAALLLVLLQSRVGFLGAIIALALMLPFVLKQNMKKTFLALLIIISGISSAFLSTAFIETPNRGSEVYKDAGARSDMYRVSTHMIYDRPLTGFGYGDFERNYREFHLAIMQINPDLKMPLDNLDHPHNEILLWGVEGGILPILGLLVFALGYFYLFANTNARKAFAYIALLTPILLHTQTEYPFYHSVPHWVVFLLIINFTQQGLTSFSIKPLPQTFLVKFIAIINLVIIIPFMLTTFHTGYLLKEYAKSDPHDEAFIKRIINPLPWKALTERVTYNHRLEVGFANQDAKALVDYIEWGRRSVELTPREKVFQNMITAIQTLHNIGEPIDEKISISLILDAEKIYPERKVWGLDAVKKVEVATEQDQKSLQK</sequence>
<dbReference type="Pfam" id="PF11846">
    <property type="entry name" value="Wzy_C_2"/>
    <property type="match status" value="1"/>
</dbReference>
<dbReference type="Pfam" id="PF04932">
    <property type="entry name" value="Wzy_C"/>
    <property type="match status" value="1"/>
</dbReference>
<evidence type="ECO:0000256" key="4">
    <source>
        <dbReference type="ARBA" id="ARBA00023136"/>
    </source>
</evidence>
<dbReference type="RefSeq" id="WP_348392019.1">
    <property type="nucleotide sequence ID" value="NZ_CP134145.1"/>
</dbReference>
<keyword evidence="9" id="KW-1185">Reference proteome</keyword>
<evidence type="ECO:0000256" key="3">
    <source>
        <dbReference type="ARBA" id="ARBA00022989"/>
    </source>
</evidence>
<feature type="transmembrane region" description="Helical" evidence="5">
    <location>
        <begin position="38"/>
        <end position="56"/>
    </location>
</feature>
<evidence type="ECO:0000259" key="7">
    <source>
        <dbReference type="Pfam" id="PF11846"/>
    </source>
</evidence>
<feature type="transmembrane region" description="Helical" evidence="5">
    <location>
        <begin position="335"/>
        <end position="362"/>
    </location>
</feature>
<evidence type="ECO:0000259" key="6">
    <source>
        <dbReference type="Pfam" id="PF04932"/>
    </source>
</evidence>
<organism evidence="8 9">
    <name type="scientific">Thalassotalea psychrophila</name>
    <dbReference type="NCBI Taxonomy" id="3065647"/>
    <lineage>
        <taxon>Bacteria</taxon>
        <taxon>Pseudomonadati</taxon>
        <taxon>Pseudomonadota</taxon>
        <taxon>Gammaproteobacteria</taxon>
        <taxon>Alteromonadales</taxon>
        <taxon>Colwelliaceae</taxon>
        <taxon>Thalassotalea</taxon>
    </lineage>
</organism>
<keyword evidence="3 5" id="KW-1133">Transmembrane helix</keyword>
<protein>
    <submittedName>
        <fullName evidence="8">Wzy polymerase domain-containing protein</fullName>
    </submittedName>
</protein>
<feature type="transmembrane region" description="Helical" evidence="5">
    <location>
        <begin position="422"/>
        <end position="440"/>
    </location>
</feature>
<dbReference type="Proteomes" id="UP001258994">
    <property type="component" value="Chromosome"/>
</dbReference>
<feature type="transmembrane region" description="Helical" evidence="5">
    <location>
        <begin position="242"/>
        <end position="263"/>
    </location>
</feature>
<feature type="domain" description="Virulence factor membrane-bound polymerase C-terminal" evidence="7">
    <location>
        <begin position="372"/>
        <end position="526"/>
    </location>
</feature>
<feature type="transmembrane region" description="Helical" evidence="5">
    <location>
        <begin position="195"/>
        <end position="212"/>
    </location>
</feature>
<keyword evidence="2 5" id="KW-0812">Transmembrane</keyword>
<evidence type="ECO:0000256" key="2">
    <source>
        <dbReference type="ARBA" id="ARBA00022692"/>
    </source>
</evidence>
<feature type="domain" description="O-antigen ligase-related" evidence="6">
    <location>
        <begin position="203"/>
        <end position="348"/>
    </location>
</feature>
<evidence type="ECO:0000256" key="1">
    <source>
        <dbReference type="ARBA" id="ARBA00004141"/>
    </source>
</evidence>
<feature type="transmembrane region" description="Helical" evidence="5">
    <location>
        <begin position="218"/>
        <end position="235"/>
    </location>
</feature>
<evidence type="ECO:0000256" key="5">
    <source>
        <dbReference type="SAM" id="Phobius"/>
    </source>
</evidence>
<dbReference type="PANTHER" id="PTHR37422:SF21">
    <property type="entry name" value="EXOQ-LIKE PROTEIN"/>
    <property type="match status" value="1"/>
</dbReference>
<dbReference type="PANTHER" id="PTHR37422">
    <property type="entry name" value="TEICHURONIC ACID BIOSYNTHESIS PROTEIN TUAE"/>
    <property type="match status" value="1"/>
</dbReference>
<dbReference type="EMBL" id="CP134145">
    <property type="protein sequence ID" value="WNC72904.1"/>
    <property type="molecule type" value="Genomic_DNA"/>
</dbReference>
<comment type="subcellular location">
    <subcellularLocation>
        <location evidence="1">Membrane</location>
        <topology evidence="1">Multi-pass membrane protein</topology>
    </subcellularLocation>
</comment>
<gene>
    <name evidence="8" type="ORF">RGQ13_02700</name>
</gene>
<evidence type="ECO:0000313" key="8">
    <source>
        <dbReference type="EMBL" id="WNC72904.1"/>
    </source>
</evidence>
<feature type="transmembrane region" description="Helical" evidence="5">
    <location>
        <begin position="91"/>
        <end position="109"/>
    </location>
</feature>
<feature type="transmembrane region" description="Helical" evidence="5">
    <location>
        <begin position="68"/>
        <end position="85"/>
    </location>
</feature>
<proteinExistence type="predicted"/>
<feature type="transmembrane region" description="Helical" evidence="5">
    <location>
        <begin position="369"/>
        <end position="390"/>
    </location>
</feature>
<reference evidence="9" key="1">
    <citation type="submission" date="2023-09" db="EMBL/GenBank/DDBJ databases">
        <authorList>
            <person name="Li S."/>
            <person name="Li X."/>
            <person name="Zhang C."/>
            <person name="Zhao Z."/>
        </authorList>
    </citation>
    <scope>NUCLEOTIDE SEQUENCE [LARGE SCALE GENOMIC DNA]</scope>
    <source>
        <strain evidence="9">SQ149</strain>
    </source>
</reference>
<feature type="transmembrane region" description="Helical" evidence="5">
    <location>
        <begin position="121"/>
        <end position="142"/>
    </location>
</feature>
<name>A0ABY9TZK1_9GAMM</name>
<feature type="transmembrane region" description="Helical" evidence="5">
    <location>
        <begin position="12"/>
        <end position="32"/>
    </location>
</feature>
<dbReference type="InterPro" id="IPR021797">
    <property type="entry name" value="Wzy_C_2"/>
</dbReference>